<evidence type="ECO:0000313" key="8">
    <source>
        <dbReference type="Proteomes" id="UP000694888"/>
    </source>
</evidence>
<dbReference type="Pfam" id="PF00010">
    <property type="entry name" value="HLH"/>
    <property type="match status" value="1"/>
</dbReference>
<evidence type="ECO:0000313" key="9">
    <source>
        <dbReference type="RefSeq" id="XP_005108689.1"/>
    </source>
</evidence>
<keyword evidence="3" id="KW-0238">DNA-binding</keyword>
<evidence type="ECO:0000256" key="2">
    <source>
        <dbReference type="ARBA" id="ARBA00023015"/>
    </source>
</evidence>
<keyword evidence="8" id="KW-1185">Reference proteome</keyword>
<dbReference type="PROSITE" id="PS50888">
    <property type="entry name" value="BHLH"/>
    <property type="match status" value="1"/>
</dbReference>
<sequence>MIALGADSRDPQLDSSFASFPISTLGDELPSLSCDLGDLNISSNEIDQLLRQSFGDASFSLDTHMQFDSEVPDSYGSQSPCDLNFFLEDNSRPRDLNLSFPGEGNVSPLFNTPADAPLPFDTSVTPPHSGGVTPQNMSRSSSPTWSESSGSMSASSSTVASRGTGRSPKSNNPVPRHKRPSHKRAEVKRRDKIKTCLDDLKDHVPSLRDKGKLSESTVLTKAAEYIHQLKDGYKDRGSKAAELRREIECLSSEIHSFQENLPAAGLKEEANSSPSLDDLFQQWASEGNWQNRKFFIFSSLTSKLFETFKEVVGSATTLDSLVSKAQEWQAKYLSLPVLRKQILSGMLNLSRKTSIVSDSESLKLEFQEGNS</sequence>
<keyword evidence="2" id="KW-0805">Transcription regulation</keyword>
<dbReference type="GeneID" id="101862834"/>
<evidence type="ECO:0000256" key="3">
    <source>
        <dbReference type="ARBA" id="ARBA00023125"/>
    </source>
</evidence>
<feature type="compositionally biased region" description="Polar residues" evidence="6">
    <location>
        <begin position="122"/>
        <end position="137"/>
    </location>
</feature>
<dbReference type="Gene3D" id="4.10.280.10">
    <property type="entry name" value="Helix-loop-helix DNA-binding domain"/>
    <property type="match status" value="1"/>
</dbReference>
<feature type="domain" description="BHLH" evidence="7">
    <location>
        <begin position="177"/>
        <end position="229"/>
    </location>
</feature>
<evidence type="ECO:0000256" key="5">
    <source>
        <dbReference type="ARBA" id="ARBA00023242"/>
    </source>
</evidence>
<dbReference type="InterPro" id="IPR011598">
    <property type="entry name" value="bHLH_dom"/>
</dbReference>
<gene>
    <name evidence="9" type="primary">LOC101862834</name>
</gene>
<evidence type="ECO:0000256" key="6">
    <source>
        <dbReference type="SAM" id="MobiDB-lite"/>
    </source>
</evidence>
<dbReference type="SUPFAM" id="SSF47459">
    <property type="entry name" value="HLH, helix-loop-helix DNA-binding domain"/>
    <property type="match status" value="1"/>
</dbReference>
<feature type="compositionally biased region" description="Low complexity" evidence="6">
    <location>
        <begin position="138"/>
        <end position="167"/>
    </location>
</feature>
<dbReference type="PANTHER" id="PTHR15741">
    <property type="entry name" value="BASIC HELIX-LOOP-HELIX ZIP TRANSCRIPTION FACTOR"/>
    <property type="match status" value="1"/>
</dbReference>
<organism evidence="8 9">
    <name type="scientific">Aplysia californica</name>
    <name type="common">California sea hare</name>
    <dbReference type="NCBI Taxonomy" id="6500"/>
    <lineage>
        <taxon>Eukaryota</taxon>
        <taxon>Metazoa</taxon>
        <taxon>Spiralia</taxon>
        <taxon>Lophotrochozoa</taxon>
        <taxon>Mollusca</taxon>
        <taxon>Gastropoda</taxon>
        <taxon>Heterobranchia</taxon>
        <taxon>Euthyneura</taxon>
        <taxon>Tectipleura</taxon>
        <taxon>Aplysiida</taxon>
        <taxon>Aplysioidea</taxon>
        <taxon>Aplysiidae</taxon>
        <taxon>Aplysia</taxon>
    </lineage>
</organism>
<accession>A0ABM0K4P4</accession>
<dbReference type="InterPro" id="IPR036638">
    <property type="entry name" value="HLH_DNA-bd_sf"/>
</dbReference>
<evidence type="ECO:0000256" key="1">
    <source>
        <dbReference type="ARBA" id="ARBA00004123"/>
    </source>
</evidence>
<evidence type="ECO:0000256" key="4">
    <source>
        <dbReference type="ARBA" id="ARBA00023163"/>
    </source>
</evidence>
<evidence type="ECO:0000259" key="7">
    <source>
        <dbReference type="PROSITE" id="PS50888"/>
    </source>
</evidence>
<dbReference type="CDD" id="cd11405">
    <property type="entry name" value="bHLHzip_MLXIP_like"/>
    <property type="match status" value="1"/>
</dbReference>
<keyword evidence="4" id="KW-0804">Transcription</keyword>
<dbReference type="PANTHER" id="PTHR15741:SF37">
    <property type="entry name" value="LD38259P"/>
    <property type="match status" value="1"/>
</dbReference>
<reference evidence="9" key="1">
    <citation type="submission" date="2025-08" db="UniProtKB">
        <authorList>
            <consortium name="RefSeq"/>
        </authorList>
    </citation>
    <scope>IDENTIFICATION</scope>
</reference>
<dbReference type="InterPro" id="IPR052207">
    <property type="entry name" value="Max-like/E-box_TFs"/>
</dbReference>
<protein>
    <submittedName>
        <fullName evidence="9">MLX-interacting protein isoform X1</fullName>
    </submittedName>
</protein>
<keyword evidence="5" id="KW-0539">Nucleus</keyword>
<proteinExistence type="predicted"/>
<dbReference type="RefSeq" id="XP_005108689.1">
    <property type="nucleotide sequence ID" value="XM_005108632.3"/>
</dbReference>
<feature type="compositionally biased region" description="Basic residues" evidence="6">
    <location>
        <begin position="175"/>
        <end position="192"/>
    </location>
</feature>
<name>A0ABM0K4P4_APLCA</name>
<feature type="region of interest" description="Disordered" evidence="6">
    <location>
        <begin position="108"/>
        <end position="194"/>
    </location>
</feature>
<dbReference type="SMART" id="SM00353">
    <property type="entry name" value="HLH"/>
    <property type="match status" value="1"/>
</dbReference>
<comment type="subcellular location">
    <subcellularLocation>
        <location evidence="1">Nucleus</location>
    </subcellularLocation>
</comment>
<dbReference type="Proteomes" id="UP000694888">
    <property type="component" value="Unplaced"/>
</dbReference>